<name>A0A543AXH7_9ACTN</name>
<protein>
    <submittedName>
        <fullName evidence="1">Tetratricopeptide repeat protein</fullName>
    </submittedName>
</protein>
<reference evidence="1 2" key="1">
    <citation type="submission" date="2019-06" db="EMBL/GenBank/DDBJ databases">
        <title>Sequencing the genomes of 1000 actinobacteria strains.</title>
        <authorList>
            <person name="Klenk H.-P."/>
        </authorList>
    </citation>
    <scope>NUCLEOTIDE SEQUENCE [LARGE SCALE GENOMIC DNA]</scope>
    <source>
        <strain evidence="1 2">DSM 45928</strain>
    </source>
</reference>
<dbReference type="AlphaFoldDB" id="A0A543AXH7"/>
<dbReference type="InterPro" id="IPR019734">
    <property type="entry name" value="TPR_rpt"/>
</dbReference>
<dbReference type="InterPro" id="IPR011990">
    <property type="entry name" value="TPR-like_helical_dom_sf"/>
</dbReference>
<dbReference type="SMART" id="SM00028">
    <property type="entry name" value="TPR"/>
    <property type="match status" value="3"/>
</dbReference>
<accession>A0A543AXH7</accession>
<dbReference type="OrthoDB" id="5187021at2"/>
<dbReference type="SUPFAM" id="SSF48452">
    <property type="entry name" value="TPR-like"/>
    <property type="match status" value="1"/>
</dbReference>
<comment type="caution">
    <text evidence="1">The sequence shown here is derived from an EMBL/GenBank/DDBJ whole genome shotgun (WGS) entry which is preliminary data.</text>
</comment>
<keyword evidence="2" id="KW-1185">Reference proteome</keyword>
<dbReference type="EMBL" id="VFOW01000001">
    <property type="protein sequence ID" value="TQL77276.1"/>
    <property type="molecule type" value="Genomic_DNA"/>
</dbReference>
<organism evidence="1 2">
    <name type="scientific">Stackebrandtia endophytica</name>
    <dbReference type="NCBI Taxonomy" id="1496996"/>
    <lineage>
        <taxon>Bacteria</taxon>
        <taxon>Bacillati</taxon>
        <taxon>Actinomycetota</taxon>
        <taxon>Actinomycetes</taxon>
        <taxon>Glycomycetales</taxon>
        <taxon>Glycomycetaceae</taxon>
        <taxon>Stackebrandtia</taxon>
    </lineage>
</organism>
<dbReference type="RefSeq" id="WP_142039918.1">
    <property type="nucleotide sequence ID" value="NZ_JBHTGS010000001.1"/>
</dbReference>
<gene>
    <name evidence="1" type="ORF">FB566_2832</name>
</gene>
<dbReference type="Gene3D" id="1.25.40.10">
    <property type="entry name" value="Tetratricopeptide repeat domain"/>
    <property type="match status" value="1"/>
</dbReference>
<sequence length="166" mass="18600">MRIFDLITYDSELRMIPTDVAAMEAEVKRHSRGDSYQQLRAAGVGSVALGRYDAARDLLNRARELADTQTRVIAVDINLADAHRYDGDLVEAERLCRRALAAARSDSPDLIDFASQHLGKCLTDQGRFDEAREALNEALRLRLAKGEQSLIDSTRSAIDRLEQLDR</sequence>
<evidence type="ECO:0000313" key="2">
    <source>
        <dbReference type="Proteomes" id="UP000317043"/>
    </source>
</evidence>
<proteinExistence type="predicted"/>
<evidence type="ECO:0000313" key="1">
    <source>
        <dbReference type="EMBL" id="TQL77276.1"/>
    </source>
</evidence>
<dbReference type="InParanoid" id="A0A543AXH7"/>
<dbReference type="Proteomes" id="UP000317043">
    <property type="component" value="Unassembled WGS sequence"/>
</dbReference>
<dbReference type="Pfam" id="PF13424">
    <property type="entry name" value="TPR_12"/>
    <property type="match status" value="1"/>
</dbReference>